<evidence type="ECO:0000313" key="1">
    <source>
        <dbReference type="EMBL" id="RDC62747.1"/>
    </source>
</evidence>
<sequence length="44" mass="5105">MQRYDGREFKHYRYDYNNPNSLASDIVEALIQDKTGAIWVASPA</sequence>
<dbReference type="Proteomes" id="UP000253919">
    <property type="component" value="Unassembled WGS sequence"/>
</dbReference>
<organism evidence="1 2">
    <name type="scientific">Adhaeribacter pallidiroseus</name>
    <dbReference type="NCBI Taxonomy" id="2072847"/>
    <lineage>
        <taxon>Bacteria</taxon>
        <taxon>Pseudomonadati</taxon>
        <taxon>Bacteroidota</taxon>
        <taxon>Cytophagia</taxon>
        <taxon>Cytophagales</taxon>
        <taxon>Hymenobacteraceae</taxon>
        <taxon>Adhaeribacter</taxon>
    </lineage>
</organism>
<dbReference type="Gene3D" id="2.130.10.10">
    <property type="entry name" value="YVTN repeat-like/Quinoprotein amine dehydrogenase"/>
    <property type="match status" value="1"/>
</dbReference>
<dbReference type="RefSeq" id="WP_262511714.1">
    <property type="nucleotide sequence ID" value="NZ_QASA01000001.1"/>
</dbReference>
<evidence type="ECO:0000313" key="2">
    <source>
        <dbReference type="Proteomes" id="UP000253919"/>
    </source>
</evidence>
<dbReference type="AlphaFoldDB" id="A0A369QHJ5"/>
<protein>
    <submittedName>
        <fullName evidence="1">Uncharacterized protein</fullName>
    </submittedName>
</protein>
<name>A0A369QHJ5_9BACT</name>
<gene>
    <name evidence="1" type="ORF">AHMF7616_01341</name>
</gene>
<keyword evidence="2" id="KW-1185">Reference proteome</keyword>
<dbReference type="EMBL" id="QASA01000001">
    <property type="protein sequence ID" value="RDC62747.1"/>
    <property type="molecule type" value="Genomic_DNA"/>
</dbReference>
<comment type="caution">
    <text evidence="1">The sequence shown here is derived from an EMBL/GenBank/DDBJ whole genome shotgun (WGS) entry which is preliminary data.</text>
</comment>
<dbReference type="InterPro" id="IPR015943">
    <property type="entry name" value="WD40/YVTN_repeat-like_dom_sf"/>
</dbReference>
<accession>A0A369QHJ5</accession>
<reference evidence="1 2" key="1">
    <citation type="submission" date="2018-04" db="EMBL/GenBank/DDBJ databases">
        <title>Adhaeribacter sp. HMF7616 genome sequencing and assembly.</title>
        <authorList>
            <person name="Kang H."/>
            <person name="Kang J."/>
            <person name="Cha I."/>
            <person name="Kim H."/>
            <person name="Joh K."/>
        </authorList>
    </citation>
    <scope>NUCLEOTIDE SEQUENCE [LARGE SCALE GENOMIC DNA]</scope>
    <source>
        <strain evidence="1 2">HMF7616</strain>
    </source>
</reference>
<proteinExistence type="predicted"/>